<evidence type="ECO:0000259" key="11">
    <source>
        <dbReference type="PROSITE" id="PS50262"/>
    </source>
</evidence>
<dbReference type="SMART" id="SM01381">
    <property type="entry name" value="7TM_GPCR_Srsx"/>
    <property type="match status" value="1"/>
</dbReference>
<comment type="subcellular location">
    <subcellularLocation>
        <location evidence="1">Cell membrane</location>
        <topology evidence="1">Multi-pass membrane protein</topology>
    </subcellularLocation>
</comment>
<keyword evidence="8 9" id="KW-0807">Transducer</keyword>
<dbReference type="InterPro" id="IPR000276">
    <property type="entry name" value="GPCR_Rhodpsn"/>
</dbReference>
<keyword evidence="13" id="KW-1185">Reference proteome</keyword>
<protein>
    <recommendedName>
        <fullName evidence="11">G-protein coupled receptors family 1 profile domain-containing protein</fullName>
    </recommendedName>
</protein>
<dbReference type="GO" id="GO:0005886">
    <property type="term" value="C:plasma membrane"/>
    <property type="evidence" value="ECO:0007669"/>
    <property type="project" value="UniProtKB-SubCell"/>
</dbReference>
<accession>A0ABD2QEQ0</accession>
<evidence type="ECO:0000256" key="1">
    <source>
        <dbReference type="ARBA" id="ARBA00004651"/>
    </source>
</evidence>
<keyword evidence="5 9" id="KW-0297">G-protein coupled receptor</keyword>
<name>A0ABD2QEQ0_9PLAT</name>
<organism evidence="12 13">
    <name type="scientific">Cichlidogyrus casuarinus</name>
    <dbReference type="NCBI Taxonomy" id="1844966"/>
    <lineage>
        <taxon>Eukaryota</taxon>
        <taxon>Metazoa</taxon>
        <taxon>Spiralia</taxon>
        <taxon>Lophotrochozoa</taxon>
        <taxon>Platyhelminthes</taxon>
        <taxon>Monogenea</taxon>
        <taxon>Monopisthocotylea</taxon>
        <taxon>Dactylogyridea</taxon>
        <taxon>Ancyrocephalidae</taxon>
        <taxon>Cichlidogyrus</taxon>
    </lineage>
</organism>
<dbReference type="PROSITE" id="PS00237">
    <property type="entry name" value="G_PROTEIN_RECEP_F1_1"/>
    <property type="match status" value="1"/>
</dbReference>
<evidence type="ECO:0000256" key="7">
    <source>
        <dbReference type="ARBA" id="ARBA00023170"/>
    </source>
</evidence>
<evidence type="ECO:0000256" key="10">
    <source>
        <dbReference type="SAM" id="Phobius"/>
    </source>
</evidence>
<dbReference type="PANTHER" id="PTHR24228">
    <property type="entry name" value="B2 BRADYKININ RECEPTOR/ANGIOTENSIN II RECEPTOR"/>
    <property type="match status" value="1"/>
</dbReference>
<proteinExistence type="inferred from homology"/>
<reference evidence="12 13" key="1">
    <citation type="submission" date="2024-11" db="EMBL/GenBank/DDBJ databases">
        <title>Adaptive evolution of stress response genes in parasites aligns with host niche diversity.</title>
        <authorList>
            <person name="Hahn C."/>
            <person name="Resl P."/>
        </authorList>
    </citation>
    <scope>NUCLEOTIDE SEQUENCE [LARGE SCALE GENOMIC DNA]</scope>
    <source>
        <strain evidence="12">EGGRZ-B1_66</strain>
        <tissue evidence="12">Body</tissue>
    </source>
</reference>
<dbReference type="Proteomes" id="UP001626550">
    <property type="component" value="Unassembled WGS sequence"/>
</dbReference>
<gene>
    <name evidence="12" type="ORF">Ciccas_003482</name>
</gene>
<evidence type="ECO:0000256" key="3">
    <source>
        <dbReference type="ARBA" id="ARBA00022692"/>
    </source>
</evidence>
<dbReference type="GO" id="GO:0004930">
    <property type="term" value="F:G protein-coupled receptor activity"/>
    <property type="evidence" value="ECO:0007669"/>
    <property type="project" value="UniProtKB-KW"/>
</dbReference>
<keyword evidence="7 9" id="KW-0675">Receptor</keyword>
<evidence type="ECO:0000256" key="8">
    <source>
        <dbReference type="ARBA" id="ARBA00023224"/>
    </source>
</evidence>
<dbReference type="Pfam" id="PF00001">
    <property type="entry name" value="7tm_1"/>
    <property type="match status" value="1"/>
</dbReference>
<keyword evidence="3 9" id="KW-0812">Transmembrane</keyword>
<feature type="transmembrane region" description="Helical" evidence="10">
    <location>
        <begin position="303"/>
        <end position="323"/>
    </location>
</feature>
<dbReference type="CDD" id="cd00637">
    <property type="entry name" value="7tm_classA_rhodopsin-like"/>
    <property type="match status" value="1"/>
</dbReference>
<dbReference type="EMBL" id="JBJKFK010000317">
    <property type="protein sequence ID" value="KAL3317863.1"/>
    <property type="molecule type" value="Genomic_DNA"/>
</dbReference>
<feature type="transmembrane region" description="Helical" evidence="10">
    <location>
        <begin position="114"/>
        <end position="137"/>
    </location>
</feature>
<dbReference type="PANTHER" id="PTHR24228:SF59">
    <property type="entry name" value="NEUROPEPTIDE RECEPTOR 15"/>
    <property type="match status" value="1"/>
</dbReference>
<feature type="transmembrane region" description="Helical" evidence="10">
    <location>
        <begin position="256"/>
        <end position="283"/>
    </location>
</feature>
<feature type="transmembrane region" description="Helical" evidence="10">
    <location>
        <begin position="6"/>
        <end position="26"/>
    </location>
</feature>
<keyword evidence="6 10" id="KW-0472">Membrane</keyword>
<comment type="caution">
    <text evidence="12">The sequence shown here is derived from an EMBL/GenBank/DDBJ whole genome shotgun (WGS) entry which is preliminary data.</text>
</comment>
<feature type="domain" description="G-protein coupled receptors family 1 profile" evidence="11">
    <location>
        <begin position="17"/>
        <end position="320"/>
    </location>
</feature>
<evidence type="ECO:0000313" key="13">
    <source>
        <dbReference type="Proteomes" id="UP001626550"/>
    </source>
</evidence>
<evidence type="ECO:0000256" key="6">
    <source>
        <dbReference type="ARBA" id="ARBA00023136"/>
    </source>
</evidence>
<dbReference type="PRINTS" id="PR00237">
    <property type="entry name" value="GPCRRHODOPSN"/>
</dbReference>
<evidence type="ECO:0000256" key="2">
    <source>
        <dbReference type="ARBA" id="ARBA00022475"/>
    </source>
</evidence>
<keyword evidence="4 10" id="KW-1133">Transmembrane helix</keyword>
<comment type="similarity">
    <text evidence="9">Belongs to the G-protein coupled receptor 1 family.</text>
</comment>
<evidence type="ECO:0000256" key="9">
    <source>
        <dbReference type="RuleBase" id="RU000688"/>
    </source>
</evidence>
<evidence type="ECO:0000313" key="12">
    <source>
        <dbReference type="EMBL" id="KAL3317863.1"/>
    </source>
</evidence>
<evidence type="ECO:0000256" key="4">
    <source>
        <dbReference type="ARBA" id="ARBA00022989"/>
    </source>
</evidence>
<keyword evidence="2" id="KW-1003">Cell membrane</keyword>
<feature type="transmembrane region" description="Helical" evidence="10">
    <location>
        <begin position="157"/>
        <end position="182"/>
    </location>
</feature>
<dbReference type="AlphaFoldDB" id="A0ABD2QEQ0"/>
<sequence length="454" mass="52295">MSLIIAETLVVVLGILFNLLAIFVIVKDKTQRSITNIQLAGLCVADLLHLSQYFSITWPAIFFKKRSKFFCLMHLMCLNMAKYAGTLHLVAMSADRYLVVCQPHFSMRYRKIKYAYYSVLLAWLFPFLLNLMFFWTLPFSSVTFICRHTLNPGANTALQISLVCVFFITPFIVMTVLYSLVLSTLRKKHVLRFKASALLNQYSAQNQTLSFDLKSKPSSAIELEPESAAVKEVPFKQEAEKLAHNGIKKQNRLTRIILTLILVYFFCWGQSFAHELAVTIVALQSNPDRRKEFLPIRLKNYSSIRSLITNVNTAINPILYAFLSKQFRRAVMRNISTTLSWIFPKWRNSCCCPSSIYLPDCMLCGWRIKEADELSNSVLNSAERKVHKSCFNWHYICAWNGMKRVSVPAHTRENYQNRTGNRLSITTYNATEQPHSRKQMSCSEHQNEQIIATV</sequence>
<evidence type="ECO:0000256" key="5">
    <source>
        <dbReference type="ARBA" id="ARBA00023040"/>
    </source>
</evidence>
<dbReference type="PROSITE" id="PS50262">
    <property type="entry name" value="G_PROTEIN_RECEP_F1_2"/>
    <property type="match status" value="1"/>
</dbReference>
<dbReference type="Gene3D" id="1.20.1070.10">
    <property type="entry name" value="Rhodopsin 7-helix transmembrane proteins"/>
    <property type="match status" value="1"/>
</dbReference>
<dbReference type="SUPFAM" id="SSF81321">
    <property type="entry name" value="Family A G protein-coupled receptor-like"/>
    <property type="match status" value="1"/>
</dbReference>
<dbReference type="InterPro" id="IPR017452">
    <property type="entry name" value="GPCR_Rhodpsn_7TM"/>
</dbReference>